<dbReference type="GO" id="GO:0006355">
    <property type="term" value="P:regulation of DNA-templated transcription"/>
    <property type="evidence" value="ECO:0007669"/>
    <property type="project" value="InterPro"/>
</dbReference>
<dbReference type="SUPFAM" id="SSF46894">
    <property type="entry name" value="C-terminal effector domain of the bipartite response regulators"/>
    <property type="match status" value="1"/>
</dbReference>
<dbReference type="RefSeq" id="WP_353072557.1">
    <property type="nucleotide sequence ID" value="NZ_CP132938.1"/>
</dbReference>
<evidence type="ECO:0000256" key="1">
    <source>
        <dbReference type="ARBA" id="ARBA00023125"/>
    </source>
</evidence>
<reference evidence="4" key="1">
    <citation type="submission" date="2023-08" db="EMBL/GenBank/DDBJ databases">
        <authorList>
            <person name="Messyasz A."/>
            <person name="Mannisto M.K."/>
            <person name="Kerkhof L.J."/>
            <person name="Haggblom M."/>
        </authorList>
    </citation>
    <scope>NUCLEOTIDE SEQUENCE</scope>
    <source>
        <strain evidence="4">M8UP39</strain>
    </source>
</reference>
<accession>A0AAU7Z2J8</accession>
<protein>
    <submittedName>
        <fullName evidence="4">Winged helix-turn-helix domain-containing protein</fullName>
    </submittedName>
</protein>
<name>A0AAU7Z2J8_9BACT</name>
<dbReference type="SUPFAM" id="SSF48452">
    <property type="entry name" value="TPR-like"/>
    <property type="match status" value="1"/>
</dbReference>
<dbReference type="Gene3D" id="1.25.40.10">
    <property type="entry name" value="Tetratricopeptide repeat domain"/>
    <property type="match status" value="1"/>
</dbReference>
<dbReference type="InterPro" id="IPR036388">
    <property type="entry name" value="WH-like_DNA-bd_sf"/>
</dbReference>
<proteinExistence type="predicted"/>
<keyword evidence="1 2" id="KW-0238">DNA-binding</keyword>
<dbReference type="KEGG" id="tgi:RBB81_02170"/>
<reference evidence="4" key="2">
    <citation type="journal article" date="2024" name="Environ. Microbiol.">
        <title>Genome analysis and description of Tunturibacter gen. nov. expands the diversity of Terriglobia in tundra soils.</title>
        <authorList>
            <person name="Messyasz A."/>
            <person name="Mannisto M.K."/>
            <person name="Kerkhof L.J."/>
            <person name="Haggblom M.M."/>
        </authorList>
    </citation>
    <scope>NUCLEOTIDE SEQUENCE</scope>
    <source>
        <strain evidence="4">M8UP39</strain>
    </source>
</reference>
<dbReference type="CDD" id="cd00383">
    <property type="entry name" value="trans_reg_C"/>
    <property type="match status" value="1"/>
</dbReference>
<dbReference type="EMBL" id="CP132938">
    <property type="protein sequence ID" value="XCB22747.1"/>
    <property type="molecule type" value="Genomic_DNA"/>
</dbReference>
<dbReference type="InterPro" id="IPR001867">
    <property type="entry name" value="OmpR/PhoB-type_DNA-bd"/>
</dbReference>
<dbReference type="Gene3D" id="3.40.50.10070">
    <property type="entry name" value="TolB, N-terminal domain"/>
    <property type="match status" value="1"/>
</dbReference>
<evidence type="ECO:0000259" key="3">
    <source>
        <dbReference type="PROSITE" id="PS51755"/>
    </source>
</evidence>
<organism evidence="4">
    <name type="scientific">Tunturiibacter gelidiferens</name>
    <dbReference type="NCBI Taxonomy" id="3069689"/>
    <lineage>
        <taxon>Bacteria</taxon>
        <taxon>Pseudomonadati</taxon>
        <taxon>Acidobacteriota</taxon>
        <taxon>Terriglobia</taxon>
        <taxon>Terriglobales</taxon>
        <taxon>Acidobacteriaceae</taxon>
        <taxon>Tunturiibacter</taxon>
    </lineage>
</organism>
<evidence type="ECO:0000313" key="4">
    <source>
        <dbReference type="EMBL" id="XCB22747.1"/>
    </source>
</evidence>
<dbReference type="GO" id="GO:0003677">
    <property type="term" value="F:DNA binding"/>
    <property type="evidence" value="ECO:0007669"/>
    <property type="project" value="UniProtKB-UniRule"/>
</dbReference>
<dbReference type="Gene3D" id="1.10.10.10">
    <property type="entry name" value="Winged helix-like DNA-binding domain superfamily/Winged helix DNA-binding domain"/>
    <property type="match status" value="1"/>
</dbReference>
<feature type="domain" description="OmpR/PhoB-type" evidence="3">
    <location>
        <begin position="8"/>
        <end position="107"/>
    </location>
</feature>
<gene>
    <name evidence="4" type="ORF">RBB81_02170</name>
</gene>
<dbReference type="SMART" id="SM00862">
    <property type="entry name" value="Trans_reg_C"/>
    <property type="match status" value="1"/>
</dbReference>
<dbReference type="InterPro" id="IPR011990">
    <property type="entry name" value="TPR-like_helical_dom_sf"/>
</dbReference>
<feature type="DNA-binding region" description="OmpR/PhoB-type" evidence="2">
    <location>
        <begin position="8"/>
        <end position="107"/>
    </location>
</feature>
<dbReference type="InterPro" id="IPR016032">
    <property type="entry name" value="Sig_transdc_resp-reg_C-effctor"/>
</dbReference>
<sequence length="536" mass="59936">MNDTSHPSQRVRFGIFEVDLRTGELWKSGRKLKLTGQPFSVLAILLERPGEVISREELQRRLWPDTFVDVDHNLNTAINKIRETLADSAERPRFVETLSRRGYRFIAVVGSADLETKTQSADASVHSRSRMKNTSRSRPDDGFWIAVLPLKLSDADADLADRATALIEEIVTGLSRFSYLRVISVSSTLQYAGKSVDVRAAGRELGARYVIEGSLRHAGARVRVAAQLIDCNSGVHLWAETYDRPFSSQTAYDLFDDVVPQIVSTIADTHGVLTRSMSEALRTMDPSRLSPYEAVLRSFAHFQRVSAKEHGPARAALERAVQQAPNYPDAWAMLSLLYKEEFTHRFNLLADPLGRALAAAQRAVEGAPSNHLAYHALASVEFFRKELDSFRIATARAVALNPMDGFTLAYLGFLIAYAGDWERGGDLSAKARSLNPHHPGWYWFVPCFEAYRKGEYKTSLDFAHKVNMPGFWRTQLAIAASSGQLGRKAAANEALQTLLIQRPDIAKFPREELAIWWQPDMVEHLIVGLRKAGLEV</sequence>
<evidence type="ECO:0000256" key="2">
    <source>
        <dbReference type="PROSITE-ProRule" id="PRU01091"/>
    </source>
</evidence>
<dbReference type="Pfam" id="PF00486">
    <property type="entry name" value="Trans_reg_C"/>
    <property type="match status" value="1"/>
</dbReference>
<dbReference type="AlphaFoldDB" id="A0AAU7Z2J8"/>
<dbReference type="PROSITE" id="PS51755">
    <property type="entry name" value="OMPR_PHOB"/>
    <property type="match status" value="1"/>
</dbReference>
<dbReference type="GO" id="GO:0000160">
    <property type="term" value="P:phosphorelay signal transduction system"/>
    <property type="evidence" value="ECO:0007669"/>
    <property type="project" value="InterPro"/>
</dbReference>